<dbReference type="PANTHER" id="PTHR22936">
    <property type="entry name" value="RHOMBOID-RELATED"/>
    <property type="match status" value="1"/>
</dbReference>
<organism evidence="8 9">
    <name type="scientific">Coptis chinensis</name>
    <dbReference type="NCBI Taxonomy" id="261450"/>
    <lineage>
        <taxon>Eukaryota</taxon>
        <taxon>Viridiplantae</taxon>
        <taxon>Streptophyta</taxon>
        <taxon>Embryophyta</taxon>
        <taxon>Tracheophyta</taxon>
        <taxon>Spermatophyta</taxon>
        <taxon>Magnoliopsida</taxon>
        <taxon>Ranunculales</taxon>
        <taxon>Ranunculaceae</taxon>
        <taxon>Coptidoideae</taxon>
        <taxon>Coptis</taxon>
    </lineage>
</organism>
<comment type="function">
    <text evidence="6">Serine protease involved in intramembrane proteolysis.</text>
</comment>
<keyword evidence="6" id="KW-0645">Protease</keyword>
<dbReference type="GO" id="GO:0006508">
    <property type="term" value="P:proteolysis"/>
    <property type="evidence" value="ECO:0007669"/>
    <property type="project" value="UniProtKB-KW"/>
</dbReference>
<proteinExistence type="inferred from homology"/>
<evidence type="ECO:0000256" key="3">
    <source>
        <dbReference type="ARBA" id="ARBA00022692"/>
    </source>
</evidence>
<dbReference type="Gene3D" id="1.20.1540.10">
    <property type="entry name" value="Rhomboid-like"/>
    <property type="match status" value="1"/>
</dbReference>
<evidence type="ECO:0000256" key="6">
    <source>
        <dbReference type="RuleBase" id="RU362115"/>
    </source>
</evidence>
<dbReference type="PANTHER" id="PTHR22936:SF75">
    <property type="entry name" value="RHOMBOID-LIKE PROTEIN 8"/>
    <property type="match status" value="1"/>
</dbReference>
<reference evidence="8 9" key="1">
    <citation type="submission" date="2020-10" db="EMBL/GenBank/DDBJ databases">
        <title>The Coptis chinensis genome and diversification of protoberbering-type alkaloids.</title>
        <authorList>
            <person name="Wang B."/>
            <person name="Shu S."/>
            <person name="Song C."/>
            <person name="Liu Y."/>
        </authorList>
    </citation>
    <scope>NUCLEOTIDE SEQUENCE [LARGE SCALE GENOMIC DNA]</scope>
    <source>
        <strain evidence="8">HL-2020</strain>
        <tissue evidence="8">Leaf</tissue>
    </source>
</reference>
<evidence type="ECO:0000256" key="5">
    <source>
        <dbReference type="ARBA" id="ARBA00023136"/>
    </source>
</evidence>
<evidence type="ECO:0000256" key="1">
    <source>
        <dbReference type="ARBA" id="ARBA00004141"/>
    </source>
</evidence>
<dbReference type="EMBL" id="JADFTS010000002">
    <property type="protein sequence ID" value="KAF9622902.1"/>
    <property type="molecule type" value="Genomic_DNA"/>
</dbReference>
<dbReference type="InterPro" id="IPR002610">
    <property type="entry name" value="Peptidase_S54_rhomboid-like"/>
</dbReference>
<gene>
    <name evidence="8" type="ORF">IFM89_035135</name>
</gene>
<keyword evidence="3 6" id="KW-0812">Transmembrane</keyword>
<dbReference type="Proteomes" id="UP000631114">
    <property type="component" value="Unassembled WGS sequence"/>
</dbReference>
<dbReference type="GO" id="GO:0016020">
    <property type="term" value="C:membrane"/>
    <property type="evidence" value="ECO:0007669"/>
    <property type="project" value="UniProtKB-SubCell"/>
</dbReference>
<protein>
    <recommendedName>
        <fullName evidence="6">RHOMBOID-like protein</fullName>
        <ecNumber evidence="6">3.4.21.105</ecNumber>
    </recommendedName>
</protein>
<comment type="caution">
    <text evidence="6">Lacks conserved residue(s) required for the propagation of feature annotation.</text>
</comment>
<dbReference type="SUPFAM" id="SSF144091">
    <property type="entry name" value="Rhomboid-like"/>
    <property type="match status" value="1"/>
</dbReference>
<comment type="caution">
    <text evidence="8">The sequence shown here is derived from an EMBL/GenBank/DDBJ whole genome shotgun (WGS) entry which is preliminary data.</text>
</comment>
<feature type="transmembrane region" description="Helical" evidence="6">
    <location>
        <begin position="52"/>
        <end position="70"/>
    </location>
</feature>
<sequence length="96" mass="10607">FISSDIRLSSVIFVGVRLEQEFRSWRIGLVYILSAFVGSLAAALFIKNNPTVTSSGALFGLLGVMLSVLIRNWKVYSDKALLALEFLCSYALVLFV</sequence>
<comment type="similarity">
    <text evidence="2 6">Belongs to the peptidase S54 family.</text>
</comment>
<comment type="catalytic activity">
    <reaction evidence="6">
        <text>Cleaves type-1 transmembrane domains using a catalytic dyad composed of serine and histidine that are contributed by different transmembrane domains.</text>
        <dbReference type="EC" id="3.4.21.105"/>
    </reaction>
</comment>
<keyword evidence="5 6" id="KW-0472">Membrane</keyword>
<evidence type="ECO:0000313" key="9">
    <source>
        <dbReference type="Proteomes" id="UP000631114"/>
    </source>
</evidence>
<dbReference type="InterPro" id="IPR035952">
    <property type="entry name" value="Rhomboid-like_sf"/>
</dbReference>
<evidence type="ECO:0000259" key="7">
    <source>
        <dbReference type="Pfam" id="PF01694"/>
    </source>
</evidence>
<dbReference type="InterPro" id="IPR022764">
    <property type="entry name" value="Peptidase_S54_rhomboid_dom"/>
</dbReference>
<feature type="transmembrane region" description="Helical" evidence="6">
    <location>
        <begin position="27"/>
        <end position="46"/>
    </location>
</feature>
<keyword evidence="6" id="KW-0378">Hydrolase</keyword>
<dbReference type="Pfam" id="PF01694">
    <property type="entry name" value="Rhomboid"/>
    <property type="match status" value="1"/>
</dbReference>
<dbReference type="EC" id="3.4.21.105" evidence="6"/>
<keyword evidence="9" id="KW-1185">Reference proteome</keyword>
<evidence type="ECO:0000256" key="2">
    <source>
        <dbReference type="ARBA" id="ARBA00009045"/>
    </source>
</evidence>
<accession>A0A835IUI5</accession>
<dbReference type="GO" id="GO:0004252">
    <property type="term" value="F:serine-type endopeptidase activity"/>
    <property type="evidence" value="ECO:0007669"/>
    <property type="project" value="InterPro"/>
</dbReference>
<dbReference type="OrthoDB" id="418595at2759"/>
<evidence type="ECO:0000256" key="4">
    <source>
        <dbReference type="ARBA" id="ARBA00022989"/>
    </source>
</evidence>
<dbReference type="AlphaFoldDB" id="A0A835IUI5"/>
<name>A0A835IUI5_9MAGN</name>
<feature type="non-terminal residue" evidence="8">
    <location>
        <position position="1"/>
    </location>
</feature>
<keyword evidence="6" id="KW-0720">Serine protease</keyword>
<keyword evidence="4 6" id="KW-1133">Transmembrane helix</keyword>
<evidence type="ECO:0000313" key="8">
    <source>
        <dbReference type="EMBL" id="KAF9622902.1"/>
    </source>
</evidence>
<feature type="domain" description="Peptidase S54 rhomboid" evidence="7">
    <location>
        <begin position="10"/>
        <end position="88"/>
    </location>
</feature>
<comment type="subcellular location">
    <subcellularLocation>
        <location evidence="1 6">Membrane</location>
        <topology evidence="1 6">Multi-pass membrane protein</topology>
    </subcellularLocation>
</comment>